<dbReference type="OrthoDB" id="9800516at2"/>
<proteinExistence type="inferred from homology"/>
<dbReference type="Proteomes" id="UP000006875">
    <property type="component" value="Chromosome"/>
</dbReference>
<dbReference type="RefSeq" id="WP_013388008.1">
    <property type="nucleotide sequence ID" value="NC_014632.1"/>
</dbReference>
<dbReference type="GO" id="GO:0008233">
    <property type="term" value="F:peptidase activity"/>
    <property type="evidence" value="ECO:0007669"/>
    <property type="project" value="UniProtKB-KW"/>
</dbReference>
<dbReference type="InterPro" id="IPR006286">
    <property type="entry name" value="C56_PfpI-like"/>
</dbReference>
<keyword evidence="3" id="KW-0378">Hydrolase</keyword>
<organism evidence="3 4">
    <name type="scientific">Ilyobacter polytropus (strain ATCC 51220 / DSM 2926 / LMG 16218 / CuHBu1)</name>
    <dbReference type="NCBI Taxonomy" id="572544"/>
    <lineage>
        <taxon>Bacteria</taxon>
        <taxon>Fusobacteriati</taxon>
        <taxon>Fusobacteriota</taxon>
        <taxon>Fusobacteriia</taxon>
        <taxon>Fusobacteriales</taxon>
        <taxon>Fusobacteriaceae</taxon>
        <taxon>Ilyobacter</taxon>
    </lineage>
</organism>
<feature type="domain" description="DJ-1/PfpI" evidence="2">
    <location>
        <begin position="8"/>
        <end position="169"/>
    </location>
</feature>
<dbReference type="AlphaFoldDB" id="E3H8S7"/>
<dbReference type="InterPro" id="IPR029062">
    <property type="entry name" value="Class_I_gatase-like"/>
</dbReference>
<dbReference type="STRING" id="572544.Ilyop_1562"/>
<evidence type="ECO:0000259" key="2">
    <source>
        <dbReference type="Pfam" id="PF01965"/>
    </source>
</evidence>
<evidence type="ECO:0000313" key="3">
    <source>
        <dbReference type="EMBL" id="ADO83341.1"/>
    </source>
</evidence>
<dbReference type="NCBIfam" id="TIGR01382">
    <property type="entry name" value="PfpI"/>
    <property type="match status" value="1"/>
</dbReference>
<dbReference type="SUPFAM" id="SSF52317">
    <property type="entry name" value="Class I glutamine amidotransferase-like"/>
    <property type="match status" value="1"/>
</dbReference>
<dbReference type="GO" id="GO:0006508">
    <property type="term" value="P:proteolysis"/>
    <property type="evidence" value="ECO:0007669"/>
    <property type="project" value="UniProtKB-KW"/>
</dbReference>
<comment type="similarity">
    <text evidence="1">Belongs to the peptidase C56 family.</text>
</comment>
<dbReference type="Pfam" id="PF01965">
    <property type="entry name" value="DJ-1_PfpI"/>
    <property type="match status" value="1"/>
</dbReference>
<dbReference type="InterPro" id="IPR002818">
    <property type="entry name" value="DJ-1/PfpI"/>
</dbReference>
<accession>E3H8S7</accession>
<dbReference type="PROSITE" id="PS51276">
    <property type="entry name" value="PEPTIDASE_C56_PFPI"/>
    <property type="match status" value="1"/>
</dbReference>
<dbReference type="PANTHER" id="PTHR42733">
    <property type="entry name" value="DJ-1 PROTEIN"/>
    <property type="match status" value="1"/>
</dbReference>
<name>E3H8S7_ILYPC</name>
<evidence type="ECO:0000313" key="4">
    <source>
        <dbReference type="Proteomes" id="UP000006875"/>
    </source>
</evidence>
<sequence>MKLKGINVLAVLSDDFEDLEFWVPVMRLREEGANVVIAGIEKNKKYIGKYGVPAESIHSFLDLSHDDFHGILIPGGWSPDKLRRYPELLKIIKDMNKEKKVIGQICHAAWVTISAKVVNGKNVTSTPGIRDDLENAGAIWHDDAVVVDENFVSSRRPPDIPDYNRELVKAFLKLK</sequence>
<dbReference type="EMBL" id="CP002281">
    <property type="protein sequence ID" value="ADO83341.1"/>
    <property type="molecule type" value="Genomic_DNA"/>
</dbReference>
<dbReference type="eggNOG" id="COG0693">
    <property type="taxonomic scope" value="Bacteria"/>
</dbReference>
<dbReference type="KEGG" id="ipo:Ilyop_1562"/>
<dbReference type="CDD" id="cd03134">
    <property type="entry name" value="GATase1_PfpI_like"/>
    <property type="match status" value="1"/>
</dbReference>
<dbReference type="PANTHER" id="PTHR42733:SF13">
    <property type="entry name" value="DJ-1_PFPI DOMAIN-CONTAINING PROTEIN"/>
    <property type="match status" value="1"/>
</dbReference>
<keyword evidence="3" id="KW-0645">Protease</keyword>
<dbReference type="HOGENOM" id="CLU_000445_44_4_0"/>
<keyword evidence="4" id="KW-1185">Reference proteome</keyword>
<reference evidence="3 4" key="1">
    <citation type="journal article" date="2010" name="Stand. Genomic Sci.">
        <title>Complete genome sequence of Ilyobacter polytropus type strain (CuHbu1).</title>
        <authorList>
            <person name="Sikorski J."/>
            <person name="Chertkov O."/>
            <person name="Lapidus A."/>
            <person name="Nolan M."/>
            <person name="Lucas S."/>
            <person name="Del Rio T.G."/>
            <person name="Tice H."/>
            <person name="Cheng J.F."/>
            <person name="Tapia R."/>
            <person name="Han C."/>
            <person name="Goodwin L."/>
            <person name="Pitluck S."/>
            <person name="Liolios K."/>
            <person name="Ivanova N."/>
            <person name="Mavromatis K."/>
            <person name="Mikhailova N."/>
            <person name="Pati A."/>
            <person name="Chen A."/>
            <person name="Palaniappan K."/>
            <person name="Land M."/>
            <person name="Hauser L."/>
            <person name="Chang Y.J."/>
            <person name="Jeffries C.D."/>
            <person name="Brambilla E."/>
            <person name="Yasawong M."/>
            <person name="Rohde M."/>
            <person name="Pukall R."/>
            <person name="Spring S."/>
            <person name="Goker M."/>
            <person name="Woyke T."/>
            <person name="Bristow J."/>
            <person name="Eisen J.A."/>
            <person name="Markowitz V."/>
            <person name="Hugenholtz P."/>
            <person name="Kyrpides N.C."/>
            <person name="Klenk H.P."/>
        </authorList>
    </citation>
    <scope>NUCLEOTIDE SEQUENCE [LARGE SCALE GENOMIC DNA]</scope>
    <source>
        <strain evidence="4">ATCC 51220 / DSM 2926 / LMG 16218 / CuHBu1</strain>
    </source>
</reference>
<protein>
    <submittedName>
        <fullName evidence="3">Intracellular protease, PfpI family</fullName>
    </submittedName>
</protein>
<dbReference type="Gene3D" id="3.40.50.880">
    <property type="match status" value="1"/>
</dbReference>
<gene>
    <name evidence="3" type="ordered locus">Ilyop_1562</name>
</gene>
<dbReference type="MEROPS" id="C56.001"/>
<evidence type="ECO:0000256" key="1">
    <source>
        <dbReference type="ARBA" id="ARBA00008542"/>
    </source>
</evidence>